<name>A0A841L7H7_9SPHN</name>
<gene>
    <name evidence="2" type="ORF">FHS79_002724</name>
</gene>
<dbReference type="Proteomes" id="UP000538147">
    <property type="component" value="Unassembled WGS sequence"/>
</dbReference>
<dbReference type="RefSeq" id="WP_184201018.1">
    <property type="nucleotide sequence ID" value="NZ_BMOX01000021.1"/>
</dbReference>
<evidence type="ECO:0000313" key="3">
    <source>
        <dbReference type="Proteomes" id="UP000538147"/>
    </source>
</evidence>
<organism evidence="2 3">
    <name type="scientific">Polymorphobacter multimanifer</name>
    <dbReference type="NCBI Taxonomy" id="1070431"/>
    <lineage>
        <taxon>Bacteria</taxon>
        <taxon>Pseudomonadati</taxon>
        <taxon>Pseudomonadota</taxon>
        <taxon>Alphaproteobacteria</taxon>
        <taxon>Sphingomonadales</taxon>
        <taxon>Sphingosinicellaceae</taxon>
        <taxon>Polymorphobacter</taxon>
    </lineage>
</organism>
<dbReference type="InterPro" id="IPR011990">
    <property type="entry name" value="TPR-like_helical_dom_sf"/>
</dbReference>
<feature type="chain" id="PRO_5033066976" description="Tetratricopeptide repeat protein" evidence="1">
    <location>
        <begin position="29"/>
        <end position="402"/>
    </location>
</feature>
<feature type="signal peptide" evidence="1">
    <location>
        <begin position="1"/>
        <end position="28"/>
    </location>
</feature>
<reference evidence="2 3" key="1">
    <citation type="submission" date="2020-08" db="EMBL/GenBank/DDBJ databases">
        <title>Genomic Encyclopedia of Type Strains, Phase IV (KMG-IV): sequencing the most valuable type-strain genomes for metagenomic binning, comparative biology and taxonomic classification.</title>
        <authorList>
            <person name="Goeker M."/>
        </authorList>
    </citation>
    <scope>NUCLEOTIDE SEQUENCE [LARGE SCALE GENOMIC DNA]</scope>
    <source>
        <strain evidence="2 3">DSM 102189</strain>
    </source>
</reference>
<keyword evidence="1" id="KW-0732">Signal</keyword>
<accession>A0A841L7H7</accession>
<evidence type="ECO:0000256" key="1">
    <source>
        <dbReference type="SAM" id="SignalP"/>
    </source>
</evidence>
<protein>
    <recommendedName>
        <fullName evidence="4">Tetratricopeptide repeat protein</fullName>
    </recommendedName>
</protein>
<dbReference type="SUPFAM" id="SSF48452">
    <property type="entry name" value="TPR-like"/>
    <property type="match status" value="1"/>
</dbReference>
<sequence length="402" mass="42242">MSLGSPALPIHHVRLGVLAAAAAGMAAAAIHSALPGLRGGPAGDLERGLHRASMAPAPAVPPPALMADARVLLARQPLSPTPLLVAARTAEADGDTALATRLFEAALVRDPRDIAVRLWLADRYLRAARFADLVVQLDAVMRIRPALRRKLVSVIIPLVGAPEARQAIAEALVDNPVWQADFVDAAVREGQIARAFYRLVFDLGENRGFRLSDAQLTRIVKTALARGDVRSAWTIYSRYAPRSALATANQVFDAEFQGAAGPPPFNWELSNTASGSARIEPLNSRGRLRVQTFGAEPATLATQTLLLAPGDYILSSASAPDLAGSIEGLKWLLTCDRTRGELGSMKVDDGSMGGDSAGVPITVSALCPVATLQLVYAPTAQSTPGRAVLTRVGLERVGTGAG</sequence>
<dbReference type="Gene3D" id="1.25.40.10">
    <property type="entry name" value="Tetratricopeptide repeat domain"/>
    <property type="match status" value="1"/>
</dbReference>
<comment type="caution">
    <text evidence="2">The sequence shown here is derived from an EMBL/GenBank/DDBJ whole genome shotgun (WGS) entry which is preliminary data.</text>
</comment>
<evidence type="ECO:0000313" key="2">
    <source>
        <dbReference type="EMBL" id="MBB6228534.1"/>
    </source>
</evidence>
<keyword evidence="3" id="KW-1185">Reference proteome</keyword>
<proteinExistence type="predicted"/>
<dbReference type="EMBL" id="JACIIV010000020">
    <property type="protein sequence ID" value="MBB6228534.1"/>
    <property type="molecule type" value="Genomic_DNA"/>
</dbReference>
<dbReference type="AlphaFoldDB" id="A0A841L7H7"/>
<evidence type="ECO:0008006" key="4">
    <source>
        <dbReference type="Google" id="ProtNLM"/>
    </source>
</evidence>